<evidence type="ECO:0008006" key="4">
    <source>
        <dbReference type="Google" id="ProtNLM"/>
    </source>
</evidence>
<name>A0A3P6RBJ7_CYLGO</name>
<keyword evidence="1" id="KW-0732">Signal</keyword>
<dbReference type="AlphaFoldDB" id="A0A3P6RBJ7"/>
<dbReference type="EMBL" id="UYRV01005874">
    <property type="protein sequence ID" value="VDK53113.1"/>
    <property type="molecule type" value="Genomic_DNA"/>
</dbReference>
<reference evidence="2 3" key="1">
    <citation type="submission" date="2018-11" db="EMBL/GenBank/DDBJ databases">
        <authorList>
            <consortium name="Pathogen Informatics"/>
        </authorList>
    </citation>
    <scope>NUCLEOTIDE SEQUENCE [LARGE SCALE GENOMIC DNA]</scope>
</reference>
<dbReference type="PANTHER" id="PTHR34721:SF10">
    <property type="entry name" value="ACTIVIN TYPES I AND II RECEPTOR DOMAIN-CONTAINING PROTEIN-RELATED"/>
    <property type="match status" value="1"/>
</dbReference>
<gene>
    <name evidence="2" type="ORF">CGOC_LOCUS2583</name>
</gene>
<proteinExistence type="predicted"/>
<sequence>MLASPLLSALLLILFTPQIFPIRCYLHHEIWEDGRKLEILPDICSSSRYCISAIYRDPNPVKKNGYSRGCDQVDCAESEEENSVWRETSDGVRCRRHRDYGRLGEICCCKTDLCNLGTMASLAFTSLLLPLLLL</sequence>
<dbReference type="PANTHER" id="PTHR34721">
    <property type="entry name" value="PROTEIN CBG09734"/>
    <property type="match status" value="1"/>
</dbReference>
<dbReference type="Proteomes" id="UP000271889">
    <property type="component" value="Unassembled WGS sequence"/>
</dbReference>
<evidence type="ECO:0000256" key="1">
    <source>
        <dbReference type="SAM" id="SignalP"/>
    </source>
</evidence>
<dbReference type="OrthoDB" id="5855683at2759"/>
<organism evidence="2 3">
    <name type="scientific">Cylicostephanus goldi</name>
    <name type="common">Nematode worm</name>
    <dbReference type="NCBI Taxonomy" id="71465"/>
    <lineage>
        <taxon>Eukaryota</taxon>
        <taxon>Metazoa</taxon>
        <taxon>Ecdysozoa</taxon>
        <taxon>Nematoda</taxon>
        <taxon>Chromadorea</taxon>
        <taxon>Rhabditida</taxon>
        <taxon>Rhabditina</taxon>
        <taxon>Rhabditomorpha</taxon>
        <taxon>Strongyloidea</taxon>
        <taxon>Strongylidae</taxon>
        <taxon>Cylicostephanus</taxon>
    </lineage>
</organism>
<evidence type="ECO:0000313" key="2">
    <source>
        <dbReference type="EMBL" id="VDK53113.1"/>
    </source>
</evidence>
<feature type="signal peptide" evidence="1">
    <location>
        <begin position="1"/>
        <end position="21"/>
    </location>
</feature>
<keyword evidence="3" id="KW-1185">Reference proteome</keyword>
<evidence type="ECO:0000313" key="3">
    <source>
        <dbReference type="Proteomes" id="UP000271889"/>
    </source>
</evidence>
<feature type="chain" id="PRO_5018273265" description="Activin types I and II receptor domain-containing protein" evidence="1">
    <location>
        <begin position="22"/>
        <end position="134"/>
    </location>
</feature>
<protein>
    <recommendedName>
        <fullName evidence="4">Activin types I and II receptor domain-containing protein</fullName>
    </recommendedName>
</protein>
<accession>A0A3P6RBJ7</accession>